<dbReference type="EMBL" id="JABRWO010000003">
    <property type="protein sequence ID" value="MBA2114425.1"/>
    <property type="molecule type" value="Genomic_DNA"/>
</dbReference>
<accession>A0A7V9A6J0</accession>
<comment type="catalytic activity">
    <reaction evidence="4">
        <text>a 2'-deoxyadenosine in DNA + S-adenosyl-L-methionine = an N(6)-methyl-2'-deoxyadenosine in DNA + S-adenosyl-L-homocysteine + H(+)</text>
        <dbReference type="Rhea" id="RHEA:15197"/>
        <dbReference type="Rhea" id="RHEA-COMP:12418"/>
        <dbReference type="Rhea" id="RHEA-COMP:12419"/>
        <dbReference type="ChEBI" id="CHEBI:15378"/>
        <dbReference type="ChEBI" id="CHEBI:57856"/>
        <dbReference type="ChEBI" id="CHEBI:59789"/>
        <dbReference type="ChEBI" id="CHEBI:90615"/>
        <dbReference type="ChEBI" id="CHEBI:90616"/>
        <dbReference type="EC" id="2.1.1.72"/>
    </reaction>
</comment>
<dbReference type="PANTHER" id="PTHR33841">
    <property type="entry name" value="DNA METHYLTRANSFERASE YEEA-RELATED"/>
    <property type="match status" value="1"/>
</dbReference>
<reference evidence="6 7" key="1">
    <citation type="submission" date="2020-05" db="EMBL/GenBank/DDBJ databases">
        <title>Bremerella alba sp. nov., a novel planctomycete isolated from the surface of the macroalga Fucus spiralis.</title>
        <authorList>
            <person name="Godinho O."/>
            <person name="Botelho R."/>
            <person name="Albuquerque L."/>
            <person name="Wiegand S."/>
            <person name="Da Costa M.S."/>
            <person name="Lobo-Da-Cunha A."/>
            <person name="Jogler C."/>
            <person name="Lage O.M."/>
        </authorList>
    </citation>
    <scope>NUCLEOTIDE SEQUENCE [LARGE SCALE GENOMIC DNA]</scope>
    <source>
        <strain evidence="6 7">FF15</strain>
    </source>
</reference>
<dbReference type="InterPro" id="IPR029063">
    <property type="entry name" value="SAM-dependent_MTases_sf"/>
</dbReference>
<dbReference type="InterPro" id="IPR041635">
    <property type="entry name" value="Type_ISP_LLaBIII_C"/>
</dbReference>
<proteinExistence type="predicted"/>
<evidence type="ECO:0000256" key="1">
    <source>
        <dbReference type="ARBA" id="ARBA00011900"/>
    </source>
</evidence>
<dbReference type="AlphaFoldDB" id="A0A7V9A6J0"/>
<evidence type="ECO:0000313" key="6">
    <source>
        <dbReference type="EMBL" id="MBA2114425.1"/>
    </source>
</evidence>
<evidence type="ECO:0000259" key="5">
    <source>
        <dbReference type="Pfam" id="PF18135"/>
    </source>
</evidence>
<dbReference type="Proteomes" id="UP000551616">
    <property type="component" value="Unassembled WGS sequence"/>
</dbReference>
<keyword evidence="2" id="KW-0489">Methyltransferase</keyword>
<dbReference type="Gene3D" id="3.40.50.150">
    <property type="entry name" value="Vaccinia Virus protein VP39"/>
    <property type="match status" value="1"/>
</dbReference>
<evidence type="ECO:0000256" key="3">
    <source>
        <dbReference type="ARBA" id="ARBA00022679"/>
    </source>
</evidence>
<evidence type="ECO:0000256" key="4">
    <source>
        <dbReference type="ARBA" id="ARBA00047942"/>
    </source>
</evidence>
<sequence>MSIGPSAYQFEAELAKGFPQQRRDRGVFYTPWQVAQRVVFQIDSCLKRDFLLQDGLADTSTWDSICRRFKIELPSEIDPQQSFVKILEPASGTGVFLIAVLKQIHTNILSVARNPQQGNARWQKYVAEDLPGRLHAIEIMPDAIEQFQKLLVPFLEDHGILPQDIAPISIYCGNALEADVHSELGSPATVVLGNPPYSAASTNTGEWIRRLLRGQTPETTELRSYFEVDGCPLQEKKLWLHDDYVKFLRVAQWHLERSKVGVIGFVVNHGFLDNVTFRGLRFQLLDQFDVIDLLDLNGNSKKRGTTARLARDESVFDIGQGVALTLFSKSPSAEKPQTVRYGERWGPRVSKLKELVDAPWEQLVDQDIIPTPPHYFLTPRSFHASGEYSSGIMITDLFPQGTSTIVTARDALVIDTSRERLLNRIQELRDTQVSDDELRAKFFPRPRSSRYPPGDTRGWKLPSARDLLRTDANWEDRIEPCAYRPLDRRWIYWSPGMVDWPRGEVMGQMRVKEAFGLVVRRQMPPDRPCNFFLVADCLAVDGLLRSDNRGNETLLPLTFRGKENINRDLLPAHLSDVSARSLMAFAYALFHSGEYRTQFAANLQIEFPRVFLPPKREVLLQLSELGEQLISLHLFRETLESDTIELLETPIAPGHPKHRDGLVWIDRETPLAQVDTDAWLFHIGSHQILRKWLKDRRGMVLTKEEIAHYRHMIKAVQQTIVLMRQVDESIKKLGGLHRALGISKLK</sequence>
<dbReference type="EC" id="2.1.1.72" evidence="1"/>
<name>A0A7V9A6J0_9BACT</name>
<dbReference type="GO" id="GO:0009007">
    <property type="term" value="F:site-specific DNA-methyltransferase (adenine-specific) activity"/>
    <property type="evidence" value="ECO:0007669"/>
    <property type="project" value="UniProtKB-EC"/>
</dbReference>
<dbReference type="SUPFAM" id="SSF53335">
    <property type="entry name" value="S-adenosyl-L-methionine-dependent methyltransferases"/>
    <property type="match status" value="1"/>
</dbReference>
<comment type="caution">
    <text evidence="6">The sequence shown here is derived from an EMBL/GenBank/DDBJ whole genome shotgun (WGS) entry which is preliminary data.</text>
</comment>
<dbReference type="PRINTS" id="PR00507">
    <property type="entry name" value="N12N6MTFRASE"/>
</dbReference>
<dbReference type="RefSeq" id="WP_207395868.1">
    <property type="nucleotide sequence ID" value="NZ_JABRWO010000003.1"/>
</dbReference>
<dbReference type="InterPro" id="IPR050953">
    <property type="entry name" value="N4_N6_ade-DNA_methylase"/>
</dbReference>
<dbReference type="Pfam" id="PF18135">
    <property type="entry name" value="Type_ISP_C"/>
    <property type="match status" value="1"/>
</dbReference>
<feature type="domain" description="Type ISP restriction-modification enzyme LLaBIII C-terminal specificity" evidence="5">
    <location>
        <begin position="396"/>
        <end position="724"/>
    </location>
</feature>
<protein>
    <recommendedName>
        <fullName evidence="1">site-specific DNA-methyltransferase (adenine-specific)</fullName>
        <ecNumber evidence="1">2.1.1.72</ecNumber>
    </recommendedName>
</protein>
<dbReference type="GO" id="GO:0032259">
    <property type="term" value="P:methylation"/>
    <property type="evidence" value="ECO:0007669"/>
    <property type="project" value="UniProtKB-KW"/>
</dbReference>
<dbReference type="PANTHER" id="PTHR33841:SF1">
    <property type="entry name" value="DNA METHYLTRANSFERASE A"/>
    <property type="match status" value="1"/>
</dbReference>
<evidence type="ECO:0000313" key="7">
    <source>
        <dbReference type="Proteomes" id="UP000551616"/>
    </source>
</evidence>
<gene>
    <name evidence="6" type="ORF">HOV93_15840</name>
</gene>
<evidence type="ECO:0000256" key="2">
    <source>
        <dbReference type="ARBA" id="ARBA00022603"/>
    </source>
</evidence>
<keyword evidence="3" id="KW-0808">Transferase</keyword>
<keyword evidence="7" id="KW-1185">Reference proteome</keyword>
<organism evidence="6 7">
    <name type="scientific">Bremerella alba</name>
    <dbReference type="NCBI Taxonomy" id="980252"/>
    <lineage>
        <taxon>Bacteria</taxon>
        <taxon>Pseudomonadati</taxon>
        <taxon>Planctomycetota</taxon>
        <taxon>Planctomycetia</taxon>
        <taxon>Pirellulales</taxon>
        <taxon>Pirellulaceae</taxon>
        <taxon>Bremerella</taxon>
    </lineage>
</organism>